<reference evidence="2 3" key="1">
    <citation type="journal article" date="2014" name="BMC Genomics">
        <title>Comparative genomics of the major fungal agents of human and animal Sporotrichosis: Sporothrix schenckii and Sporothrix brasiliensis.</title>
        <authorList>
            <person name="Teixeira M.M."/>
            <person name="de Almeida L.G."/>
            <person name="Kubitschek-Barreira P."/>
            <person name="Alves F.L."/>
            <person name="Kioshima E.S."/>
            <person name="Abadio A.K."/>
            <person name="Fernandes L."/>
            <person name="Derengowski L.S."/>
            <person name="Ferreira K.S."/>
            <person name="Souza R.C."/>
            <person name="Ruiz J.C."/>
            <person name="de Andrade N.C."/>
            <person name="Paes H.C."/>
            <person name="Nicola A.M."/>
            <person name="Albuquerque P."/>
            <person name="Gerber A.L."/>
            <person name="Martins V.P."/>
            <person name="Peconick L.D."/>
            <person name="Neto A.V."/>
            <person name="Chaucanez C.B."/>
            <person name="Silva P.A."/>
            <person name="Cunha O.L."/>
            <person name="de Oliveira F.F."/>
            <person name="dos Santos T.C."/>
            <person name="Barros A.L."/>
            <person name="Soares M.A."/>
            <person name="de Oliveira L.M."/>
            <person name="Marini M.M."/>
            <person name="Villalobos-Duno H."/>
            <person name="Cunha M.M."/>
            <person name="de Hoog S."/>
            <person name="da Silveira J.F."/>
            <person name="Henrissat B."/>
            <person name="Nino-Vega G.A."/>
            <person name="Cisalpino P.S."/>
            <person name="Mora-Montes H.M."/>
            <person name="Almeida S.R."/>
            <person name="Stajich J.E."/>
            <person name="Lopes-Bezerra L.M."/>
            <person name="Vasconcelos A.T."/>
            <person name="Felipe M.S."/>
        </authorList>
    </citation>
    <scope>NUCLEOTIDE SEQUENCE [LARGE SCALE GENOMIC DNA]</scope>
    <source>
        <strain evidence="2 3">5110</strain>
    </source>
</reference>
<evidence type="ECO:0000256" key="1">
    <source>
        <dbReference type="SAM" id="MobiDB-lite"/>
    </source>
</evidence>
<organism evidence="2 3">
    <name type="scientific">Sporothrix brasiliensis 5110</name>
    <dbReference type="NCBI Taxonomy" id="1398154"/>
    <lineage>
        <taxon>Eukaryota</taxon>
        <taxon>Fungi</taxon>
        <taxon>Dikarya</taxon>
        <taxon>Ascomycota</taxon>
        <taxon>Pezizomycotina</taxon>
        <taxon>Sordariomycetes</taxon>
        <taxon>Sordariomycetidae</taxon>
        <taxon>Ophiostomatales</taxon>
        <taxon>Ophiostomataceae</taxon>
        <taxon>Sporothrix</taxon>
    </lineage>
</organism>
<gene>
    <name evidence="2" type="ORF">SPBR_08762</name>
</gene>
<keyword evidence="3" id="KW-1185">Reference proteome</keyword>
<dbReference type="VEuPathDB" id="FungiDB:SPBR_08762"/>
<comment type="caution">
    <text evidence="2">The sequence shown here is derived from an EMBL/GenBank/DDBJ whole genome shotgun (WGS) entry which is preliminary data.</text>
</comment>
<name>A0A0C2IP15_9PEZI</name>
<dbReference type="GeneID" id="63681921"/>
<protein>
    <submittedName>
        <fullName evidence="2">Uncharacterized protein</fullName>
    </submittedName>
</protein>
<dbReference type="Proteomes" id="UP000031575">
    <property type="component" value="Unassembled WGS sequence"/>
</dbReference>
<proteinExistence type="predicted"/>
<sequence>MMGIQDRKRDRRRTALLGMSLGGYVVSYSAAVPDALGLAWETGITSRPEPAQKCYAVKVNLSDVQVPFPSVLGLHEGGLWKTRPSGRPRNRKFQSTPGRTPMCTVK</sequence>
<evidence type="ECO:0000313" key="2">
    <source>
        <dbReference type="EMBL" id="KIH86822.1"/>
    </source>
</evidence>
<dbReference type="AlphaFoldDB" id="A0A0C2IP15"/>
<dbReference type="EMBL" id="AWTV01000011">
    <property type="protein sequence ID" value="KIH86822.1"/>
    <property type="molecule type" value="Genomic_DNA"/>
</dbReference>
<accession>A0A0C2IP15</accession>
<feature type="region of interest" description="Disordered" evidence="1">
    <location>
        <begin position="79"/>
        <end position="106"/>
    </location>
</feature>
<dbReference type="RefSeq" id="XP_040614832.1">
    <property type="nucleotide sequence ID" value="XM_040767000.1"/>
</dbReference>
<dbReference type="HOGENOM" id="CLU_2224898_0_0_1"/>
<evidence type="ECO:0000313" key="3">
    <source>
        <dbReference type="Proteomes" id="UP000031575"/>
    </source>
</evidence>